<dbReference type="RefSeq" id="WP_196109980.1">
    <property type="nucleotide sequence ID" value="NZ_CP064943.1"/>
</dbReference>
<name>A0A7S9L4I4_9PSED</name>
<reference evidence="1 2" key="1">
    <citation type="submission" date="2020-11" db="EMBL/GenBank/DDBJ databases">
        <title>Pseudomonas fulva producing VIM-24.</title>
        <authorList>
            <person name="Liu S."/>
        </authorList>
    </citation>
    <scope>NUCLEOTIDE SEQUENCE [LARGE SCALE GENOMIC DNA]</scope>
    <source>
        <strain evidence="1 2">ZDHY414</strain>
    </source>
</reference>
<dbReference type="EMBL" id="CP064946">
    <property type="protein sequence ID" value="QPH47407.1"/>
    <property type="molecule type" value="Genomic_DNA"/>
</dbReference>
<evidence type="ECO:0000313" key="2">
    <source>
        <dbReference type="Proteomes" id="UP000594430"/>
    </source>
</evidence>
<dbReference type="AlphaFoldDB" id="A0A7S9L4I4"/>
<sequence>MHKMDVDFDRVAFVDSLTRISSSLEMAENHLWTLIEAWPQFAKSILKGRAQVGIDKKSRTVNGSFLGKDFTITIAPVAGQGFCFMEAAVFAGTQSHCSDCLIGLFRIDHNGDVKDASGQVILSSEVDSQSCDLFVAITRKVLASQKSFQQPASGLLKS</sequence>
<gene>
    <name evidence="1" type="ORF">IZU98_13365</name>
</gene>
<dbReference type="Proteomes" id="UP000594430">
    <property type="component" value="Chromosome"/>
</dbReference>
<evidence type="ECO:0000313" key="1">
    <source>
        <dbReference type="EMBL" id="QPH47407.1"/>
    </source>
</evidence>
<organism evidence="1 2">
    <name type="scientific">Pseudomonas fulva</name>
    <dbReference type="NCBI Taxonomy" id="47880"/>
    <lineage>
        <taxon>Bacteria</taxon>
        <taxon>Pseudomonadati</taxon>
        <taxon>Pseudomonadota</taxon>
        <taxon>Gammaproteobacteria</taxon>
        <taxon>Pseudomonadales</taxon>
        <taxon>Pseudomonadaceae</taxon>
        <taxon>Pseudomonas</taxon>
    </lineage>
</organism>
<protein>
    <submittedName>
        <fullName evidence="1">Uncharacterized protein</fullName>
    </submittedName>
</protein>
<proteinExistence type="predicted"/>
<accession>A0A7S9L4I4</accession>